<dbReference type="InterPro" id="IPR045750">
    <property type="entry name" value="DUF6178"/>
</dbReference>
<accession>A0A938B241</accession>
<reference evidence="1" key="1">
    <citation type="submission" date="2019-03" db="EMBL/GenBank/DDBJ databases">
        <title>Lake Tanganyika Metagenome-Assembled Genomes (MAGs).</title>
        <authorList>
            <person name="Tran P."/>
        </authorList>
    </citation>
    <scope>NUCLEOTIDE SEQUENCE</scope>
    <source>
        <strain evidence="1">K_DeepCast_65m_m2_066</strain>
    </source>
</reference>
<name>A0A938B241_UNCTE</name>
<organism evidence="1 2">
    <name type="scientific">Tectimicrobiota bacterium</name>
    <dbReference type="NCBI Taxonomy" id="2528274"/>
    <lineage>
        <taxon>Bacteria</taxon>
        <taxon>Pseudomonadati</taxon>
        <taxon>Nitrospinota/Tectimicrobiota group</taxon>
        <taxon>Candidatus Tectimicrobiota</taxon>
    </lineage>
</organism>
<dbReference type="Pfam" id="PF19676">
    <property type="entry name" value="DUF6178"/>
    <property type="match status" value="1"/>
</dbReference>
<evidence type="ECO:0000313" key="2">
    <source>
        <dbReference type="Proteomes" id="UP000712673"/>
    </source>
</evidence>
<protein>
    <submittedName>
        <fullName evidence="1">Uncharacterized protein</fullName>
    </submittedName>
</protein>
<dbReference type="Proteomes" id="UP000712673">
    <property type="component" value="Unassembled WGS sequence"/>
</dbReference>
<evidence type="ECO:0000313" key="1">
    <source>
        <dbReference type="EMBL" id="MBM3223786.1"/>
    </source>
</evidence>
<feature type="non-terminal residue" evidence="1">
    <location>
        <position position="395"/>
    </location>
</feature>
<dbReference type="EMBL" id="VGLS01000200">
    <property type="protein sequence ID" value="MBM3223786.1"/>
    <property type="molecule type" value="Genomic_DNA"/>
</dbReference>
<gene>
    <name evidence="1" type="ORF">FJZ47_08310</name>
</gene>
<sequence length="395" mass="44243">MAASPDYRTTLVAPHAFWTTLSPTQIRQRIEHILAVPDSAALVQALSPVEYTVLLKTAVDMRPVLLQLGQPEQIRTVLDLDCWHKDTLQSHRVLEWLEALQQSGEEIFISTLLALDGELLSVVLRRHIRVDAALASEEEDEPMPYDEVLSNELYRIAFLDPDSPVNEQVAEFLRVLRLHDLDLYHRLMQEVMWAQEGDLEELAYRWKTGRLQDEGIPDYYEALESYHVVDLETVQTPVATSLTSPGIPASAEESGLVPSYAWGLTPSGSLLAEALRSEFSADTLERLCWEMVALCNKAIALDQVDFADTTAVRMSLGRVHAYVNIGLEYLSGQERSACAVLLTQRPLLAISQVGFTLSMRLRQRAISLQVHLNRATGVRRALPGTARHVLDGLLQ</sequence>
<comment type="caution">
    <text evidence="1">The sequence shown here is derived from an EMBL/GenBank/DDBJ whole genome shotgun (WGS) entry which is preliminary data.</text>
</comment>
<proteinExistence type="predicted"/>
<dbReference type="AlphaFoldDB" id="A0A938B241"/>